<accession>A0A0G1MI59</accession>
<gene>
    <name evidence="4" type="ORF">UW68_C0060G0010</name>
</gene>
<dbReference type="SUPFAM" id="SSF88713">
    <property type="entry name" value="Glycoside hydrolase/deacetylase"/>
    <property type="match status" value="1"/>
</dbReference>
<dbReference type="GO" id="GO:0005975">
    <property type="term" value="P:carbohydrate metabolic process"/>
    <property type="evidence" value="ECO:0007669"/>
    <property type="project" value="InterPro"/>
</dbReference>
<dbReference type="InterPro" id="IPR050248">
    <property type="entry name" value="Polysacc_deacetylase_ArnD"/>
</dbReference>
<name>A0A0G1MI59_9BACT</name>
<dbReference type="PANTHER" id="PTHR10587:SF133">
    <property type="entry name" value="CHITIN DEACETYLASE 1-RELATED"/>
    <property type="match status" value="1"/>
</dbReference>
<dbReference type="STRING" id="1618384.UW68_C0060G0010"/>
<dbReference type="EMBL" id="LCJG01000060">
    <property type="protein sequence ID" value="KKT71639.1"/>
    <property type="molecule type" value="Genomic_DNA"/>
</dbReference>
<dbReference type="PANTHER" id="PTHR10587">
    <property type="entry name" value="GLYCOSYL TRANSFERASE-RELATED"/>
    <property type="match status" value="1"/>
</dbReference>
<reference evidence="4 5" key="1">
    <citation type="journal article" date="2015" name="Nature">
        <title>rRNA introns, odd ribosomes, and small enigmatic genomes across a large radiation of phyla.</title>
        <authorList>
            <person name="Brown C.T."/>
            <person name="Hug L.A."/>
            <person name="Thomas B.C."/>
            <person name="Sharon I."/>
            <person name="Castelle C.J."/>
            <person name="Singh A."/>
            <person name="Wilkins M.J."/>
            <person name="Williams K.H."/>
            <person name="Banfield J.F."/>
        </authorList>
    </citation>
    <scope>NUCLEOTIDE SEQUENCE [LARGE SCALE GENOMIC DNA]</scope>
</reference>
<evidence type="ECO:0000259" key="3">
    <source>
        <dbReference type="PROSITE" id="PS51677"/>
    </source>
</evidence>
<dbReference type="PROSITE" id="PS51677">
    <property type="entry name" value="NODB"/>
    <property type="match status" value="1"/>
</dbReference>
<evidence type="ECO:0000256" key="1">
    <source>
        <dbReference type="ARBA" id="ARBA00022723"/>
    </source>
</evidence>
<dbReference type="Gene3D" id="3.20.20.370">
    <property type="entry name" value="Glycoside hydrolase/deacetylase"/>
    <property type="match status" value="1"/>
</dbReference>
<dbReference type="Pfam" id="PF01522">
    <property type="entry name" value="Polysacc_deac_1"/>
    <property type="match status" value="1"/>
</dbReference>
<dbReference type="GO" id="GO:0046872">
    <property type="term" value="F:metal ion binding"/>
    <property type="evidence" value="ECO:0007669"/>
    <property type="project" value="UniProtKB-KW"/>
</dbReference>
<dbReference type="AlphaFoldDB" id="A0A0G1MI59"/>
<organism evidence="4 5">
    <name type="scientific">Candidatus Collierbacteria bacterium GW2011_GWB1_44_6</name>
    <dbReference type="NCBI Taxonomy" id="1618384"/>
    <lineage>
        <taxon>Bacteria</taxon>
        <taxon>Candidatus Collieribacteriota</taxon>
    </lineage>
</organism>
<dbReference type="CDD" id="cd10917">
    <property type="entry name" value="CE4_NodB_like_6s_7s"/>
    <property type="match status" value="1"/>
</dbReference>
<proteinExistence type="predicted"/>
<dbReference type="GO" id="GO:0004099">
    <property type="term" value="F:chitin deacetylase activity"/>
    <property type="evidence" value="ECO:0007669"/>
    <property type="project" value="TreeGrafter"/>
</dbReference>
<dbReference type="InterPro" id="IPR002509">
    <property type="entry name" value="NODB_dom"/>
</dbReference>
<feature type="domain" description="NodB homology" evidence="3">
    <location>
        <begin position="32"/>
        <end position="232"/>
    </location>
</feature>
<evidence type="ECO:0000313" key="5">
    <source>
        <dbReference type="Proteomes" id="UP000034835"/>
    </source>
</evidence>
<evidence type="ECO:0000313" key="4">
    <source>
        <dbReference type="EMBL" id="KKT71639.1"/>
    </source>
</evidence>
<comment type="caution">
    <text evidence="4">The sequence shown here is derived from an EMBL/GenBank/DDBJ whole genome shotgun (WGS) entry which is preliminary data.</text>
</comment>
<protein>
    <recommendedName>
        <fullName evidence="3">NodB homology domain-containing protein</fullName>
    </recommendedName>
</protein>
<dbReference type="Proteomes" id="UP000034835">
    <property type="component" value="Unassembled WGS sequence"/>
</dbReference>
<dbReference type="GO" id="GO:0016020">
    <property type="term" value="C:membrane"/>
    <property type="evidence" value="ECO:0007669"/>
    <property type="project" value="TreeGrafter"/>
</dbReference>
<keyword evidence="1" id="KW-0479">Metal-binding</keyword>
<dbReference type="InterPro" id="IPR011330">
    <property type="entry name" value="Glyco_hydro/deAcase_b/a-brl"/>
</dbReference>
<keyword evidence="2" id="KW-0378">Hydrolase</keyword>
<sequence>MPTEELDINAPDERSWEFIRTHEIMEGDLSKPQVMLTYDDFPWSYEQLQELLLNLKSEGGKATFFFLGKQLSQLEMYGWNIEDTKRTFDQMLLEGHELACHGWQHDDPMTSLTDQNLSLQLEQFLSAMYALAPSAEIKFFRAPYGARNSLVLDVAARYGLQHVMWTTGSNGTDPDTLRITMENVAKVGGNGAIVLSHMHRPYDVKYAGEIVRNLREELGLSTSTVSNGIKLSDRREYSTLPYSDPLGLS</sequence>
<evidence type="ECO:0000256" key="2">
    <source>
        <dbReference type="ARBA" id="ARBA00022801"/>
    </source>
</evidence>